<dbReference type="EMBL" id="BAABAK010000003">
    <property type="protein sequence ID" value="GAA3955457.1"/>
    <property type="molecule type" value="Genomic_DNA"/>
</dbReference>
<comment type="caution">
    <text evidence="1">The sequence shown here is derived from an EMBL/GenBank/DDBJ whole genome shotgun (WGS) entry which is preliminary data.</text>
</comment>
<sequence length="235" mass="26613">MSLSLFAQENLNHYKYIIVPQKYAFLKQPNQYGLNVLTKELLENKGFAVFFDDAQLPAELTTNKCDGLIAEILEKNSMFSTNLTLILKDCGGQVVFKSKEGKSREKEYSESYNLALQDAFISLNDFKYAYKAPSNQTPKPLAQEVISKVEITPNQATPISKQIEETLYAQPVANGYQLVDSSPKKVLALLKTSVPDYYIASTETVNGVLLKKNGDWFFEYYQNGQLVCEKLRVKF</sequence>
<keyword evidence="2" id="KW-1185">Reference proteome</keyword>
<proteinExistence type="predicted"/>
<dbReference type="Proteomes" id="UP001501081">
    <property type="component" value="Unassembled WGS sequence"/>
</dbReference>
<organism evidence="1 2">
    <name type="scientific">Pedobacter ginsengiterrae</name>
    <dbReference type="NCBI Taxonomy" id="871696"/>
    <lineage>
        <taxon>Bacteria</taxon>
        <taxon>Pseudomonadati</taxon>
        <taxon>Bacteroidota</taxon>
        <taxon>Sphingobacteriia</taxon>
        <taxon>Sphingobacteriales</taxon>
        <taxon>Sphingobacteriaceae</taxon>
        <taxon>Pedobacter</taxon>
    </lineage>
</organism>
<protein>
    <submittedName>
        <fullName evidence="1">Uncharacterized protein</fullName>
    </submittedName>
</protein>
<accession>A0ABP7NWD5</accession>
<reference evidence="2" key="1">
    <citation type="journal article" date="2019" name="Int. J. Syst. Evol. Microbiol.">
        <title>The Global Catalogue of Microorganisms (GCM) 10K type strain sequencing project: providing services to taxonomists for standard genome sequencing and annotation.</title>
        <authorList>
            <consortium name="The Broad Institute Genomics Platform"/>
            <consortium name="The Broad Institute Genome Sequencing Center for Infectious Disease"/>
            <person name="Wu L."/>
            <person name="Ma J."/>
        </authorList>
    </citation>
    <scope>NUCLEOTIDE SEQUENCE [LARGE SCALE GENOMIC DNA]</scope>
    <source>
        <strain evidence="2">JCM 17338</strain>
    </source>
</reference>
<evidence type="ECO:0000313" key="1">
    <source>
        <dbReference type="EMBL" id="GAA3955457.1"/>
    </source>
</evidence>
<name>A0ABP7NWD5_9SPHI</name>
<evidence type="ECO:0000313" key="2">
    <source>
        <dbReference type="Proteomes" id="UP001501081"/>
    </source>
</evidence>
<gene>
    <name evidence="1" type="ORF">GCM10022246_06930</name>
</gene>